<dbReference type="AlphaFoldDB" id="A0A8J7II83"/>
<keyword evidence="5" id="KW-0998">Cell outer membrane</keyword>
<evidence type="ECO:0000313" key="9">
    <source>
        <dbReference type="Proteomes" id="UP000610931"/>
    </source>
</evidence>
<accession>A0A8J7II83</accession>
<proteinExistence type="inferred from homology"/>
<evidence type="ECO:0000256" key="2">
    <source>
        <dbReference type="ARBA" id="ARBA00006275"/>
    </source>
</evidence>
<comment type="caution">
    <text evidence="8">The sequence shown here is derived from an EMBL/GenBank/DDBJ whole genome shotgun (WGS) entry which is preliminary data.</text>
</comment>
<feature type="domain" description="RagB/SusD" evidence="6">
    <location>
        <begin position="276"/>
        <end position="508"/>
    </location>
</feature>
<evidence type="ECO:0000256" key="1">
    <source>
        <dbReference type="ARBA" id="ARBA00004442"/>
    </source>
</evidence>
<evidence type="ECO:0000313" key="8">
    <source>
        <dbReference type="EMBL" id="MBJ6368806.1"/>
    </source>
</evidence>
<name>A0A8J7II83_9FLAO</name>
<evidence type="ECO:0000259" key="6">
    <source>
        <dbReference type="Pfam" id="PF07980"/>
    </source>
</evidence>
<dbReference type="Gene3D" id="1.25.40.390">
    <property type="match status" value="1"/>
</dbReference>
<protein>
    <submittedName>
        <fullName evidence="8">RagB/SusD family nutrient uptake outer membrane protein</fullName>
    </submittedName>
</protein>
<keyword evidence="3" id="KW-0732">Signal</keyword>
<gene>
    <name evidence="8" type="ORF">JF259_11965</name>
</gene>
<dbReference type="InterPro" id="IPR012944">
    <property type="entry name" value="SusD_RagB_dom"/>
</dbReference>
<dbReference type="EMBL" id="JAELVQ010000015">
    <property type="protein sequence ID" value="MBJ6368806.1"/>
    <property type="molecule type" value="Genomic_DNA"/>
</dbReference>
<dbReference type="InterPro" id="IPR033985">
    <property type="entry name" value="SusD-like_N"/>
</dbReference>
<keyword evidence="4" id="KW-0472">Membrane</keyword>
<dbReference type="GO" id="GO:0009279">
    <property type="term" value="C:cell outer membrane"/>
    <property type="evidence" value="ECO:0007669"/>
    <property type="project" value="UniProtKB-SubCell"/>
</dbReference>
<dbReference type="Proteomes" id="UP000610931">
    <property type="component" value="Unassembled WGS sequence"/>
</dbReference>
<dbReference type="Pfam" id="PF14322">
    <property type="entry name" value="SusD-like_3"/>
    <property type="match status" value="1"/>
</dbReference>
<comment type="subcellular location">
    <subcellularLocation>
        <location evidence="1">Cell outer membrane</location>
    </subcellularLocation>
</comment>
<dbReference type="SUPFAM" id="SSF48452">
    <property type="entry name" value="TPR-like"/>
    <property type="match status" value="1"/>
</dbReference>
<evidence type="ECO:0000259" key="7">
    <source>
        <dbReference type="Pfam" id="PF14322"/>
    </source>
</evidence>
<reference evidence="8" key="1">
    <citation type="submission" date="2020-12" db="EMBL/GenBank/DDBJ databases">
        <title>Snuella sp. nov., isolated from sediment in Incheon.</title>
        <authorList>
            <person name="Kim W."/>
        </authorList>
    </citation>
    <scope>NUCLEOTIDE SEQUENCE</scope>
    <source>
        <strain evidence="8">CAU 1569</strain>
    </source>
</reference>
<evidence type="ECO:0000256" key="3">
    <source>
        <dbReference type="ARBA" id="ARBA00022729"/>
    </source>
</evidence>
<evidence type="ECO:0000256" key="5">
    <source>
        <dbReference type="ARBA" id="ARBA00023237"/>
    </source>
</evidence>
<dbReference type="CDD" id="cd08977">
    <property type="entry name" value="SusD"/>
    <property type="match status" value="1"/>
</dbReference>
<sequence>MLAVAVLTLASCADIDLNPHDQLSEGTFWQVESDAELALTGMYDQLKAGEPWGQNSFLNSFSLPALDAATDNAYTQHNRLGLKNAMITPFNSQTSGIVTDFYGIAYKQIASSNYFLDNVDNIEGVDAAKMNRWKGEARFFRGMMYFFLSEFYGGVPIVTTAYQLGSDLPPRASKADVVAQATSDLDFAIANIEDKPYDGRVGKAAAQALKVRLLMANQNWSEAASLANTIINSNTFDLATSFSSLFTAPEQDGNPEIMFSIKYLVPNDEHIGSLNWGWWLSVTPLANFVDDFEMDNGLPITDPASGFDPDNPYANRDPRMSETVDHLGSVFGFPGEYGGVPYIWDEGNRGLPAPLMYNLRKYADRTFQNSVDAANHCDTDYVILRFGEVLLNYAEAQNEASGPDASVYNAVNRIRNRAGMPDLAAGLSQSEMRDAIRHERRVELAFEGIRWFDLKRWGTLVARVSTVDATQVPVPYIISSNNDLWPIPQYEIDYYSARGQELGQNPGY</sequence>
<organism evidence="8 9">
    <name type="scientific">Snuella sedimenti</name>
    <dbReference type="NCBI Taxonomy" id="2798802"/>
    <lineage>
        <taxon>Bacteria</taxon>
        <taxon>Pseudomonadati</taxon>
        <taxon>Bacteroidota</taxon>
        <taxon>Flavobacteriia</taxon>
        <taxon>Flavobacteriales</taxon>
        <taxon>Flavobacteriaceae</taxon>
        <taxon>Snuella</taxon>
    </lineage>
</organism>
<dbReference type="InterPro" id="IPR011990">
    <property type="entry name" value="TPR-like_helical_dom_sf"/>
</dbReference>
<keyword evidence="9" id="KW-1185">Reference proteome</keyword>
<dbReference type="Pfam" id="PF07980">
    <property type="entry name" value="SusD_RagB"/>
    <property type="match status" value="1"/>
</dbReference>
<evidence type="ECO:0000256" key="4">
    <source>
        <dbReference type="ARBA" id="ARBA00023136"/>
    </source>
</evidence>
<feature type="domain" description="SusD-like N-terminal" evidence="7">
    <location>
        <begin position="81"/>
        <end position="210"/>
    </location>
</feature>
<comment type="similarity">
    <text evidence="2">Belongs to the SusD family.</text>
</comment>